<evidence type="ECO:0000313" key="2">
    <source>
        <dbReference type="EMBL" id="XAN08623.1"/>
    </source>
</evidence>
<dbReference type="PANTHER" id="PTHR30522:SF0">
    <property type="entry name" value="NUCLEOSIDE TRIPHOSPHATE PYROPHOSPHOHYDROLASE"/>
    <property type="match status" value="1"/>
</dbReference>
<organism evidence="2 3">
    <name type="scientific">Ammonicoccus fulvus</name>
    <dbReference type="NCBI Taxonomy" id="3138240"/>
    <lineage>
        <taxon>Bacteria</taxon>
        <taxon>Bacillati</taxon>
        <taxon>Actinomycetota</taxon>
        <taxon>Actinomycetes</taxon>
        <taxon>Propionibacteriales</taxon>
        <taxon>Propionibacteriaceae</taxon>
        <taxon>Ammonicoccus</taxon>
    </lineage>
</organism>
<dbReference type="InterPro" id="IPR004518">
    <property type="entry name" value="MazG-like_dom"/>
</dbReference>
<name>A0ABZ3FRC3_9ACTN</name>
<dbReference type="PANTHER" id="PTHR30522">
    <property type="entry name" value="NUCLEOSIDE TRIPHOSPHATE PYROPHOSPHOHYDROLASE"/>
    <property type="match status" value="1"/>
</dbReference>
<dbReference type="Pfam" id="PF03819">
    <property type="entry name" value="MazG"/>
    <property type="match status" value="1"/>
</dbReference>
<dbReference type="RefSeq" id="WP_425310048.1">
    <property type="nucleotide sequence ID" value="NZ_CP154795.1"/>
</dbReference>
<evidence type="ECO:0000259" key="1">
    <source>
        <dbReference type="Pfam" id="PF03819"/>
    </source>
</evidence>
<protein>
    <submittedName>
        <fullName evidence="2">MazG family protein</fullName>
    </submittedName>
</protein>
<evidence type="ECO:0000313" key="3">
    <source>
        <dbReference type="Proteomes" id="UP001442841"/>
    </source>
</evidence>
<feature type="domain" description="NTP pyrophosphohydrolase MazG-like" evidence="1">
    <location>
        <begin position="28"/>
        <end position="101"/>
    </location>
</feature>
<gene>
    <name evidence="2" type="ORF">AADG42_15370</name>
</gene>
<dbReference type="EMBL" id="CP154795">
    <property type="protein sequence ID" value="XAN08623.1"/>
    <property type="molecule type" value="Genomic_DNA"/>
</dbReference>
<dbReference type="Gene3D" id="1.10.287.1080">
    <property type="entry name" value="MazG-like"/>
    <property type="match status" value="1"/>
</dbReference>
<dbReference type="Proteomes" id="UP001442841">
    <property type="component" value="Chromosome"/>
</dbReference>
<accession>A0ABZ3FRC3</accession>
<keyword evidence="3" id="KW-1185">Reference proteome</keyword>
<sequence>MTESTAELSRFIGVMARLRRECPWDARQTHRSLVRYLVEEACEVVDAIEAGDDTDLREELGDLLLQVVFHATIAAESDRFDLEDVARGIADKLIERHPWVFGDAGVPDDLNATWEAGKKAAKGRDSAIDGIPESLSALTRAAKVFSRMRSHGVPVDIPHADEPVEADEVGRQALALVARAQASGIDPEQAVRDALREFETGVRRAEQAN</sequence>
<dbReference type="InterPro" id="IPR011551">
    <property type="entry name" value="NTP_PyrPHydrolase_MazG"/>
</dbReference>
<reference evidence="2 3" key="1">
    <citation type="submission" date="2024-04" db="EMBL/GenBank/DDBJ databases">
        <title>Isolation of an actinomycete strain from pig manure.</title>
        <authorList>
            <person name="Gong T."/>
            <person name="Yu Z."/>
            <person name="An M."/>
            <person name="Wei C."/>
            <person name="Yang W."/>
            <person name="Liu L."/>
        </authorList>
    </citation>
    <scope>NUCLEOTIDE SEQUENCE [LARGE SCALE GENOMIC DNA]</scope>
    <source>
        <strain evidence="2 3">ZF39</strain>
    </source>
</reference>
<dbReference type="InterPro" id="IPR048015">
    <property type="entry name" value="NTP-PPase_MazG-like_N"/>
</dbReference>
<dbReference type="SUPFAM" id="SSF101386">
    <property type="entry name" value="all-alpha NTP pyrophosphatases"/>
    <property type="match status" value="1"/>
</dbReference>
<proteinExistence type="predicted"/>
<dbReference type="CDD" id="cd11528">
    <property type="entry name" value="NTP-PPase_MazG_Nterm"/>
    <property type="match status" value="1"/>
</dbReference>